<proteinExistence type="predicted"/>
<dbReference type="AlphaFoldDB" id="X1UQL6"/>
<name>X1UQL6_9ZZZZ</name>
<sequence length="240" mass="27884">MSEVDIWTLVSAYRDSYPAYWDQAVREESDYLFTLSPVEREKWTFPLTAARFGRIIHDAGFMPDEDHDLLKKLLKDLVPLPPITREAEWHEQLLRRMTEYCKVAFDASLKAIWPTIVRVGRTVENVGRIIISELWDWLRENVPEFFAWLWEKLKPARDWLRENVPLFLDWIWGHVKATFEQYWPPIEEAIEKGGRTVFDWTVKNLLHGGEVTPEMAPGMAAKMFGVALTAGITAHLASVG</sequence>
<protein>
    <submittedName>
        <fullName evidence="1">Uncharacterized protein</fullName>
    </submittedName>
</protein>
<evidence type="ECO:0000313" key="1">
    <source>
        <dbReference type="EMBL" id="GAI94639.1"/>
    </source>
</evidence>
<accession>X1UQL6</accession>
<organism evidence="1">
    <name type="scientific">marine sediment metagenome</name>
    <dbReference type="NCBI Taxonomy" id="412755"/>
    <lineage>
        <taxon>unclassified sequences</taxon>
        <taxon>metagenomes</taxon>
        <taxon>ecological metagenomes</taxon>
    </lineage>
</organism>
<dbReference type="EMBL" id="BARW01024676">
    <property type="protein sequence ID" value="GAI94639.1"/>
    <property type="molecule type" value="Genomic_DNA"/>
</dbReference>
<comment type="caution">
    <text evidence="1">The sequence shown here is derived from an EMBL/GenBank/DDBJ whole genome shotgun (WGS) entry which is preliminary data.</text>
</comment>
<gene>
    <name evidence="1" type="ORF">S12H4_40634</name>
</gene>
<reference evidence="1" key="1">
    <citation type="journal article" date="2014" name="Front. Microbiol.">
        <title>High frequency of phylogenetically diverse reductive dehalogenase-homologous genes in deep subseafloor sedimentary metagenomes.</title>
        <authorList>
            <person name="Kawai M."/>
            <person name="Futagami T."/>
            <person name="Toyoda A."/>
            <person name="Takaki Y."/>
            <person name="Nishi S."/>
            <person name="Hori S."/>
            <person name="Arai W."/>
            <person name="Tsubouchi T."/>
            <person name="Morono Y."/>
            <person name="Uchiyama I."/>
            <person name="Ito T."/>
            <person name="Fujiyama A."/>
            <person name="Inagaki F."/>
            <person name="Takami H."/>
        </authorList>
    </citation>
    <scope>NUCLEOTIDE SEQUENCE</scope>
    <source>
        <strain evidence="1">Expedition CK06-06</strain>
    </source>
</reference>
<feature type="non-terminal residue" evidence="1">
    <location>
        <position position="240"/>
    </location>
</feature>